<dbReference type="Gene3D" id="1.10.3210.10">
    <property type="entry name" value="Hypothetical protein af1432"/>
    <property type="match status" value="1"/>
</dbReference>
<feature type="binding site" evidence="13">
    <location>
        <position position="288"/>
    </location>
    <ligand>
        <name>Fe cation</name>
        <dbReference type="ChEBI" id="CHEBI:24875"/>
        <label>1</label>
    </ligand>
</feature>
<feature type="binding site" evidence="13">
    <location>
        <position position="158"/>
    </location>
    <ligand>
        <name>Fe cation</name>
        <dbReference type="ChEBI" id="CHEBI:24875"/>
        <label>1</label>
    </ligand>
</feature>
<accession>A0A8H3YHW3</accession>
<comment type="cofactor">
    <cofactor evidence="13 14">
        <name>Fe cation</name>
        <dbReference type="ChEBI" id="CHEBI:24875"/>
    </cofactor>
    <text evidence="13 14">Binds 2 iron ions per subunit.</text>
</comment>
<feature type="binding site" evidence="13">
    <location>
        <position position="157"/>
    </location>
    <ligand>
        <name>Fe cation</name>
        <dbReference type="ChEBI" id="CHEBI:24875"/>
        <label>1</label>
    </ligand>
</feature>
<comment type="caution">
    <text evidence="15">The sequence shown here is derived from an EMBL/GenBank/DDBJ whole genome shotgun (WGS) entry which is preliminary data.</text>
</comment>
<evidence type="ECO:0000256" key="1">
    <source>
        <dbReference type="ARBA" id="ARBA00004496"/>
    </source>
</evidence>
<evidence type="ECO:0000256" key="11">
    <source>
        <dbReference type="ARBA" id="ARBA00048271"/>
    </source>
</evidence>
<evidence type="ECO:0000256" key="9">
    <source>
        <dbReference type="ARBA" id="ARBA00023004"/>
    </source>
</evidence>
<evidence type="ECO:0000313" key="16">
    <source>
        <dbReference type="Proteomes" id="UP000620104"/>
    </source>
</evidence>
<evidence type="ECO:0000313" key="15">
    <source>
        <dbReference type="EMBL" id="GHJ88001.1"/>
    </source>
</evidence>
<evidence type="ECO:0000256" key="4">
    <source>
        <dbReference type="ARBA" id="ARBA00011919"/>
    </source>
</evidence>
<dbReference type="AlphaFoldDB" id="A0A8H3YHW3"/>
<dbReference type="EC" id="1.13.99.1" evidence="4 14"/>
<feature type="binding site" evidence="13">
    <location>
        <position position="133"/>
    </location>
    <ligand>
        <name>Fe cation</name>
        <dbReference type="ChEBI" id="CHEBI:24875"/>
        <label>1</label>
    </ligand>
</feature>
<dbReference type="InterPro" id="IPR007828">
    <property type="entry name" value="Inositol_oxygenase"/>
</dbReference>
<organism evidence="15 16">
    <name type="scientific">Naganishia liquefaciens</name>
    <dbReference type="NCBI Taxonomy" id="104408"/>
    <lineage>
        <taxon>Eukaryota</taxon>
        <taxon>Fungi</taxon>
        <taxon>Dikarya</taxon>
        <taxon>Basidiomycota</taxon>
        <taxon>Agaricomycotina</taxon>
        <taxon>Tremellomycetes</taxon>
        <taxon>Filobasidiales</taxon>
        <taxon>Filobasidiaceae</taxon>
        <taxon>Naganishia</taxon>
    </lineage>
</organism>
<keyword evidence="16" id="KW-1185">Reference proteome</keyword>
<keyword evidence="7 13" id="KW-0479">Metal-binding</keyword>
<dbReference type="PANTHER" id="PTHR12588:SF0">
    <property type="entry name" value="INOSITOL OXYGENASE"/>
    <property type="match status" value="1"/>
</dbReference>
<dbReference type="Pfam" id="PF05153">
    <property type="entry name" value="MIOX"/>
    <property type="match status" value="1"/>
</dbReference>
<evidence type="ECO:0000256" key="5">
    <source>
        <dbReference type="ARBA" id="ARBA00019269"/>
    </source>
</evidence>
<sequence>MSVATQTFARADDPHGLKFEAISDQVDNINVAKLLAQRDGIPTQEEVDAYTAAVFDQEKDKTAFRQYDDSEDNSPRKFYLEQHTKQTVAFNVAARKTAFEKPRAVMGVWEAMEMLNKLVDPSDPDTDATQIEHLLQTAEAMRKDGKPEWMQVTGLVHDLGKLLYFFGSEGSWDVVGDTFVVGCEFPQDKIVYPGTFEANPDLHHTVYSQKNGIYKEHCGLENVMITWGHDEYLYMVCKGQSSLPQAALNMIRYHSFYPWHREGAYRHLMNGEEDEQALKDVLAFNPYDLYSKSDSRPNTEELRPYYEGLIAKFFPEKINW</sequence>
<comment type="similarity">
    <text evidence="3 14">Belongs to the myo-inositol oxygenase family.</text>
</comment>
<dbReference type="EMBL" id="BLZA01000024">
    <property type="protein sequence ID" value="GHJ88001.1"/>
    <property type="molecule type" value="Genomic_DNA"/>
</dbReference>
<keyword evidence="8 14" id="KW-0560">Oxidoreductase</keyword>
<comment type="catalytic activity">
    <reaction evidence="11 14">
        <text>myo-inositol + O2 = D-glucuronate + H2O + H(+)</text>
        <dbReference type="Rhea" id="RHEA:23696"/>
        <dbReference type="ChEBI" id="CHEBI:15377"/>
        <dbReference type="ChEBI" id="CHEBI:15378"/>
        <dbReference type="ChEBI" id="CHEBI:15379"/>
        <dbReference type="ChEBI" id="CHEBI:17268"/>
        <dbReference type="ChEBI" id="CHEBI:58720"/>
        <dbReference type="EC" id="1.13.99.1"/>
    </reaction>
</comment>
<feature type="binding site" evidence="13">
    <location>
        <position position="229"/>
    </location>
    <ligand>
        <name>Fe cation</name>
        <dbReference type="ChEBI" id="CHEBI:24875"/>
        <label>1</label>
    </ligand>
</feature>
<dbReference type="GO" id="GO:0019310">
    <property type="term" value="P:inositol catabolic process"/>
    <property type="evidence" value="ECO:0007669"/>
    <property type="project" value="UniProtKB-UniRule"/>
</dbReference>
<dbReference type="GO" id="GO:0005506">
    <property type="term" value="F:iron ion binding"/>
    <property type="evidence" value="ECO:0007669"/>
    <property type="project" value="InterPro"/>
</dbReference>
<evidence type="ECO:0000256" key="3">
    <source>
        <dbReference type="ARBA" id="ARBA00005286"/>
    </source>
</evidence>
<name>A0A8H3YHW3_9TREE</name>
<protein>
    <recommendedName>
        <fullName evidence="5 14">Inositol oxygenase</fullName>
        <ecNumber evidence="4 14">1.13.99.1</ecNumber>
    </recommendedName>
    <alternativeName>
        <fullName evidence="10 14">Myo-inositol oxygenase</fullName>
    </alternativeName>
</protein>
<evidence type="ECO:0000256" key="12">
    <source>
        <dbReference type="PIRSR" id="PIRSR607828-1"/>
    </source>
</evidence>
<feature type="binding site" evidence="12">
    <location>
        <begin position="254"/>
        <end position="255"/>
    </location>
    <ligand>
        <name>substrate</name>
    </ligand>
</feature>
<evidence type="ECO:0000256" key="8">
    <source>
        <dbReference type="ARBA" id="ARBA00023002"/>
    </source>
</evidence>
<comment type="pathway">
    <text evidence="2 14">Polyol metabolism; myo-inositol degradation into D-glucuronate; D-glucuronate from myo-inositol: step 1/1.</text>
</comment>
<dbReference type="PANTHER" id="PTHR12588">
    <property type="entry name" value="MYOINOSITOL OXYGENASE"/>
    <property type="match status" value="1"/>
</dbReference>
<gene>
    <name evidence="15" type="ORF">NliqN6_4403</name>
</gene>
<comment type="subcellular location">
    <subcellularLocation>
        <location evidence="1 14">Cytoplasm</location>
    </subcellularLocation>
</comment>
<dbReference type="SUPFAM" id="SSF109604">
    <property type="entry name" value="HD-domain/PDEase-like"/>
    <property type="match status" value="1"/>
</dbReference>
<dbReference type="GO" id="GO:0050113">
    <property type="term" value="F:inositol oxygenase activity"/>
    <property type="evidence" value="ECO:0007669"/>
    <property type="project" value="UniProtKB-UniRule"/>
</dbReference>
<dbReference type="GO" id="GO:0005737">
    <property type="term" value="C:cytoplasm"/>
    <property type="evidence" value="ECO:0007669"/>
    <property type="project" value="UniProtKB-SubCell"/>
</dbReference>
<evidence type="ECO:0000256" key="13">
    <source>
        <dbReference type="PIRSR" id="PIRSR607828-2"/>
    </source>
</evidence>
<feature type="binding site" evidence="12">
    <location>
        <position position="161"/>
    </location>
    <ligand>
        <name>substrate</name>
    </ligand>
</feature>
<dbReference type="UniPathway" id="UPA00111">
    <property type="reaction ID" value="UER00527"/>
</dbReference>
<dbReference type="OrthoDB" id="5151075at2759"/>
<evidence type="ECO:0000256" key="10">
    <source>
        <dbReference type="ARBA" id="ARBA00029668"/>
    </source>
</evidence>
<evidence type="ECO:0000256" key="14">
    <source>
        <dbReference type="RuleBase" id="RU367039"/>
    </source>
</evidence>
<feature type="binding site" evidence="12">
    <location>
        <begin position="120"/>
        <end position="122"/>
    </location>
    <ligand>
        <name>substrate</name>
    </ligand>
</feature>
<keyword evidence="6 14" id="KW-0963">Cytoplasm</keyword>
<evidence type="ECO:0000256" key="2">
    <source>
        <dbReference type="ARBA" id="ARBA00005167"/>
    </source>
</evidence>
<proteinExistence type="inferred from homology"/>
<feature type="binding site" evidence="12">
    <location>
        <begin position="176"/>
        <end position="177"/>
    </location>
    <ligand>
        <name>substrate</name>
    </ligand>
</feature>
<evidence type="ECO:0000256" key="6">
    <source>
        <dbReference type="ARBA" id="ARBA00022490"/>
    </source>
</evidence>
<feature type="binding site" evidence="13">
    <location>
        <position position="254"/>
    </location>
    <ligand>
        <name>Fe cation</name>
        <dbReference type="ChEBI" id="CHEBI:24875"/>
        <label>1</label>
    </ligand>
</feature>
<reference evidence="15" key="1">
    <citation type="submission" date="2020-07" db="EMBL/GenBank/DDBJ databases">
        <title>Draft Genome Sequence of a Deep-Sea Yeast, Naganishia (Cryptococcus) liquefaciens strain N6.</title>
        <authorList>
            <person name="Han Y.W."/>
            <person name="Kajitani R."/>
            <person name="Morimoto H."/>
            <person name="Parhat M."/>
            <person name="Tsubouchi H."/>
            <person name="Bakenova O."/>
            <person name="Ogata M."/>
            <person name="Argunhan B."/>
            <person name="Aoki R."/>
            <person name="Kajiwara S."/>
            <person name="Itoh T."/>
            <person name="Iwasaki H."/>
        </authorList>
    </citation>
    <scope>NUCLEOTIDE SEQUENCE</scope>
    <source>
        <strain evidence="15">N6</strain>
    </source>
</reference>
<evidence type="ECO:0000256" key="7">
    <source>
        <dbReference type="ARBA" id="ARBA00022723"/>
    </source>
</evidence>
<keyword evidence="9 13" id="KW-0408">Iron</keyword>
<dbReference type="Proteomes" id="UP000620104">
    <property type="component" value="Unassembled WGS sequence"/>
</dbReference>
<feature type="binding site" evidence="12">
    <location>
        <position position="65"/>
    </location>
    <ligand>
        <name>substrate</name>
    </ligand>
</feature>